<organism evidence="1 2">
    <name type="scientific">Pyropia yezoensis</name>
    <name type="common">Susabi-nori</name>
    <name type="synonym">Porphyra yezoensis</name>
    <dbReference type="NCBI Taxonomy" id="2788"/>
    <lineage>
        <taxon>Eukaryota</taxon>
        <taxon>Rhodophyta</taxon>
        <taxon>Bangiophyceae</taxon>
        <taxon>Bangiales</taxon>
        <taxon>Bangiaceae</taxon>
        <taxon>Pyropia</taxon>
    </lineage>
</organism>
<reference evidence="1" key="1">
    <citation type="submission" date="2019-11" db="EMBL/GenBank/DDBJ databases">
        <title>Nori genome reveals adaptations in red seaweeds to the harsh intertidal environment.</title>
        <authorList>
            <person name="Wang D."/>
            <person name="Mao Y."/>
        </authorList>
    </citation>
    <scope>NUCLEOTIDE SEQUENCE</scope>
    <source>
        <tissue evidence="1">Gametophyte</tissue>
    </source>
</reference>
<dbReference type="Proteomes" id="UP000798662">
    <property type="component" value="Chromosome 3"/>
</dbReference>
<sequence length="272" mass="29589">MRSSPMAARAAFTLPVPGEKRTWAPPTRVGGGELTGAALEAALRHVAVDLSLSARKLPRAELLSKIDAFAVVLVGGVVGGAWNELGRTETIRDCHEPRWVAKFRLPGRTPLDRDAPIRIAVIDADLIRHVHPPSTVTIDFGIGGGDGLARNHFQFVLCRALHRGRWAPVNRSEPRVRAEAGAFGPTTLPTDVMCGGELRRLLRLEVYRYYLNGETALLGFVQVSLKKLSSMSEGGGLYWWHASGGITRAKVRLERVAVEGGDSTYGLRLTDI</sequence>
<dbReference type="EMBL" id="CM020620">
    <property type="protein sequence ID" value="KAK1870104.1"/>
    <property type="molecule type" value="Genomic_DNA"/>
</dbReference>
<evidence type="ECO:0000313" key="2">
    <source>
        <dbReference type="Proteomes" id="UP000798662"/>
    </source>
</evidence>
<accession>A0ACC3CJ51</accession>
<comment type="caution">
    <text evidence="1">The sequence shown here is derived from an EMBL/GenBank/DDBJ whole genome shotgun (WGS) entry which is preliminary data.</text>
</comment>
<keyword evidence="2" id="KW-1185">Reference proteome</keyword>
<name>A0ACC3CJ51_PYRYE</name>
<protein>
    <submittedName>
        <fullName evidence="1">Uncharacterized protein</fullName>
    </submittedName>
</protein>
<evidence type="ECO:0000313" key="1">
    <source>
        <dbReference type="EMBL" id="KAK1870104.1"/>
    </source>
</evidence>
<proteinExistence type="predicted"/>
<gene>
    <name evidence="1" type="ORF">I4F81_012566</name>
</gene>